<dbReference type="Proteomes" id="UP001590951">
    <property type="component" value="Unassembled WGS sequence"/>
</dbReference>
<dbReference type="PANTHER" id="PTHR23292:SF6">
    <property type="entry name" value="FI16602P1-RELATED"/>
    <property type="match status" value="1"/>
</dbReference>
<keyword evidence="5" id="KW-0472">Membrane</keyword>
<dbReference type="PROSITE" id="PS51837">
    <property type="entry name" value="LITAF"/>
    <property type="match status" value="1"/>
</dbReference>
<dbReference type="InterPro" id="IPR006629">
    <property type="entry name" value="LITAF"/>
</dbReference>
<dbReference type="InterPro" id="IPR037519">
    <property type="entry name" value="LITAF_fam"/>
</dbReference>
<protein>
    <recommendedName>
        <fullName evidence="7">LITAF domain-containing protein</fullName>
    </recommendedName>
</protein>
<reference evidence="8 9" key="1">
    <citation type="submission" date="2024-09" db="EMBL/GenBank/DDBJ databases">
        <title>Rethinking Asexuality: The Enigmatic Case of Functional Sexual Genes in Lepraria (Stereocaulaceae).</title>
        <authorList>
            <person name="Doellman M."/>
            <person name="Sun Y."/>
            <person name="Barcenas-Pena A."/>
            <person name="Lumbsch H.T."/>
            <person name="Grewe F."/>
        </authorList>
    </citation>
    <scope>NUCLEOTIDE SEQUENCE [LARGE SCALE GENOMIC DNA]</scope>
    <source>
        <strain evidence="8 9">Grewe 0041</strain>
    </source>
</reference>
<evidence type="ECO:0000256" key="2">
    <source>
        <dbReference type="ARBA" id="ARBA00005975"/>
    </source>
</evidence>
<accession>A0ABR4BD50</accession>
<evidence type="ECO:0000256" key="3">
    <source>
        <dbReference type="ARBA" id="ARBA00022723"/>
    </source>
</evidence>
<comment type="subcellular location">
    <subcellularLocation>
        <location evidence="1">Membrane</location>
        <topology evidence="1">Peripheral membrane protein</topology>
    </subcellularLocation>
</comment>
<evidence type="ECO:0000259" key="7">
    <source>
        <dbReference type="PROSITE" id="PS51837"/>
    </source>
</evidence>
<evidence type="ECO:0000256" key="5">
    <source>
        <dbReference type="ARBA" id="ARBA00023136"/>
    </source>
</evidence>
<dbReference type="SMART" id="SM00714">
    <property type="entry name" value="LITAF"/>
    <property type="match status" value="1"/>
</dbReference>
<dbReference type="EMBL" id="JBHFEH010000013">
    <property type="protein sequence ID" value="KAL2054966.1"/>
    <property type="molecule type" value="Genomic_DNA"/>
</dbReference>
<evidence type="ECO:0000256" key="1">
    <source>
        <dbReference type="ARBA" id="ARBA00004170"/>
    </source>
</evidence>
<organism evidence="8 9">
    <name type="scientific">Lepraria finkii</name>
    <dbReference type="NCBI Taxonomy" id="1340010"/>
    <lineage>
        <taxon>Eukaryota</taxon>
        <taxon>Fungi</taxon>
        <taxon>Dikarya</taxon>
        <taxon>Ascomycota</taxon>
        <taxon>Pezizomycotina</taxon>
        <taxon>Lecanoromycetes</taxon>
        <taxon>OSLEUM clade</taxon>
        <taxon>Lecanoromycetidae</taxon>
        <taxon>Lecanorales</taxon>
        <taxon>Lecanorineae</taxon>
        <taxon>Stereocaulaceae</taxon>
        <taxon>Lepraria</taxon>
    </lineage>
</organism>
<name>A0ABR4BD50_9LECA</name>
<feature type="region of interest" description="Disordered" evidence="6">
    <location>
        <begin position="1"/>
        <end position="54"/>
    </location>
</feature>
<keyword evidence="4" id="KW-0862">Zinc</keyword>
<feature type="domain" description="LITAF" evidence="7">
    <location>
        <begin position="106"/>
        <end position="187"/>
    </location>
</feature>
<keyword evidence="9" id="KW-1185">Reference proteome</keyword>
<evidence type="ECO:0000256" key="4">
    <source>
        <dbReference type="ARBA" id="ARBA00022833"/>
    </source>
</evidence>
<proteinExistence type="inferred from homology"/>
<evidence type="ECO:0000313" key="9">
    <source>
        <dbReference type="Proteomes" id="UP001590951"/>
    </source>
</evidence>
<sequence>MDDKTAISAVPPYEASQTYPQQPQVQHTNSYGSTPGQPQVQQDIYQSPMPTGQTAGTITYQESQQPAMATAEKQEYFTAAQPVDQMKQQPMAQQQMPMQGTQMQPSMYQSATPLGNLAEAPAPADCPVCRQRALTRVEYHAGNTTHVWALLVCLCSGFGCIPYMINGLKDIDHKCGHCGVLLATWKKSGRTVIHQHA</sequence>
<dbReference type="PANTHER" id="PTHR23292">
    <property type="entry name" value="LIPOPOLYSACCHARIDE-INDUCED TUMOR NECROSIS FACTOR-ALPHA FACTOR"/>
    <property type="match status" value="1"/>
</dbReference>
<evidence type="ECO:0000256" key="6">
    <source>
        <dbReference type="SAM" id="MobiDB-lite"/>
    </source>
</evidence>
<evidence type="ECO:0000313" key="8">
    <source>
        <dbReference type="EMBL" id="KAL2054966.1"/>
    </source>
</evidence>
<dbReference type="Pfam" id="PF10601">
    <property type="entry name" value="zf-LITAF-like"/>
    <property type="match status" value="1"/>
</dbReference>
<gene>
    <name evidence="8" type="ORF">ABVK25_004788</name>
</gene>
<comment type="caution">
    <text evidence="8">The sequence shown here is derived from an EMBL/GenBank/DDBJ whole genome shotgun (WGS) entry which is preliminary data.</text>
</comment>
<comment type="similarity">
    <text evidence="2">Belongs to the CDIP1/LITAF family.</text>
</comment>
<keyword evidence="3" id="KW-0479">Metal-binding</keyword>
<feature type="compositionally biased region" description="Polar residues" evidence="6">
    <location>
        <begin position="15"/>
        <end position="54"/>
    </location>
</feature>